<dbReference type="Pfam" id="PF00043">
    <property type="entry name" value="GST_C"/>
    <property type="match status" value="1"/>
</dbReference>
<evidence type="ECO:0000313" key="6">
    <source>
        <dbReference type="Proteomes" id="UP001595453"/>
    </source>
</evidence>
<evidence type="ECO:0000256" key="1">
    <source>
        <dbReference type="ARBA" id="ARBA00011738"/>
    </source>
</evidence>
<dbReference type="EMBL" id="JBHRSD010000001">
    <property type="protein sequence ID" value="MFC3031127.1"/>
    <property type="molecule type" value="Genomic_DNA"/>
</dbReference>
<reference evidence="6" key="1">
    <citation type="journal article" date="2019" name="Int. J. Syst. Evol. Microbiol.">
        <title>The Global Catalogue of Microorganisms (GCM) 10K type strain sequencing project: providing services to taxonomists for standard genome sequencing and annotation.</title>
        <authorList>
            <consortium name="The Broad Institute Genomics Platform"/>
            <consortium name="The Broad Institute Genome Sequencing Center for Infectious Disease"/>
            <person name="Wu L."/>
            <person name="Ma J."/>
        </authorList>
    </citation>
    <scope>NUCLEOTIDE SEQUENCE [LARGE SCALE GENOMIC DNA]</scope>
    <source>
        <strain evidence="6">KCTC 42730</strain>
    </source>
</reference>
<sequence>MSNLQLYYHPMSGHCHKVMCLASMLKLDIAMVLLDLKSGQQKSAEFLSLNALGQVPVLVDEQLVLSDSHAILAYLALRYDPDHTWYPQAPEQQAKIQRFLALSAGEICQGPNLYRGIKALGKSGDLELAYHRTTAVFSFLDQNLKNNQWLVGNFPTIADVAIYSYLALAVKAGFPLADFTNTATWLERFEQLPGFINTADK</sequence>
<feature type="domain" description="GST C-terminal" evidence="4">
    <location>
        <begin position="89"/>
        <end position="201"/>
    </location>
</feature>
<evidence type="ECO:0000259" key="4">
    <source>
        <dbReference type="PROSITE" id="PS50405"/>
    </source>
</evidence>
<comment type="similarity">
    <text evidence="2">Belongs to the GST superfamily.</text>
</comment>
<dbReference type="InterPro" id="IPR036282">
    <property type="entry name" value="Glutathione-S-Trfase_C_sf"/>
</dbReference>
<dbReference type="Gene3D" id="3.40.30.10">
    <property type="entry name" value="Glutaredoxin"/>
    <property type="match status" value="1"/>
</dbReference>
<dbReference type="InterPro" id="IPR040079">
    <property type="entry name" value="Glutathione_S-Trfase"/>
</dbReference>
<keyword evidence="6" id="KW-1185">Reference proteome</keyword>
<evidence type="ECO:0000256" key="2">
    <source>
        <dbReference type="RuleBase" id="RU003494"/>
    </source>
</evidence>
<dbReference type="SUPFAM" id="SSF52833">
    <property type="entry name" value="Thioredoxin-like"/>
    <property type="match status" value="1"/>
</dbReference>
<dbReference type="SUPFAM" id="SSF47616">
    <property type="entry name" value="GST C-terminal domain-like"/>
    <property type="match status" value="1"/>
</dbReference>
<name>A0ABV7CEW9_9GAMM</name>
<dbReference type="Proteomes" id="UP001595453">
    <property type="component" value="Unassembled WGS sequence"/>
</dbReference>
<organism evidence="5 6">
    <name type="scientific">Pseudoalteromonas fenneropenaei</name>
    <dbReference type="NCBI Taxonomy" id="1737459"/>
    <lineage>
        <taxon>Bacteria</taxon>
        <taxon>Pseudomonadati</taxon>
        <taxon>Pseudomonadota</taxon>
        <taxon>Gammaproteobacteria</taxon>
        <taxon>Alteromonadales</taxon>
        <taxon>Pseudoalteromonadaceae</taxon>
        <taxon>Pseudoalteromonas</taxon>
    </lineage>
</organism>
<comment type="subunit">
    <text evidence="1">Homodimer.</text>
</comment>
<proteinExistence type="inferred from homology"/>
<dbReference type="PROSITE" id="PS50405">
    <property type="entry name" value="GST_CTER"/>
    <property type="match status" value="1"/>
</dbReference>
<dbReference type="SFLD" id="SFLDG00358">
    <property type="entry name" value="Main_(cytGST)"/>
    <property type="match status" value="1"/>
</dbReference>
<dbReference type="SFLD" id="SFLDS00019">
    <property type="entry name" value="Glutathione_Transferase_(cytos"/>
    <property type="match status" value="1"/>
</dbReference>
<dbReference type="Gene3D" id="1.20.1050.10">
    <property type="match status" value="1"/>
</dbReference>
<gene>
    <name evidence="5" type="ORF">ACFOEE_01135</name>
</gene>
<evidence type="ECO:0000313" key="5">
    <source>
        <dbReference type="EMBL" id="MFC3031127.1"/>
    </source>
</evidence>
<dbReference type="PANTHER" id="PTHR43969:SF9">
    <property type="entry name" value="GLUTATHIONE S TRANSFERASE D10, ISOFORM A-RELATED"/>
    <property type="match status" value="1"/>
</dbReference>
<dbReference type="InterPro" id="IPR010987">
    <property type="entry name" value="Glutathione-S-Trfase_C-like"/>
</dbReference>
<dbReference type="PROSITE" id="PS50404">
    <property type="entry name" value="GST_NTER"/>
    <property type="match status" value="1"/>
</dbReference>
<accession>A0ABV7CEW9</accession>
<dbReference type="InterPro" id="IPR036249">
    <property type="entry name" value="Thioredoxin-like_sf"/>
</dbReference>
<protein>
    <submittedName>
        <fullName evidence="5">Glutathione S-transferase family protein</fullName>
    </submittedName>
</protein>
<dbReference type="RefSeq" id="WP_377120046.1">
    <property type="nucleotide sequence ID" value="NZ_JBHRSD010000001.1"/>
</dbReference>
<dbReference type="Pfam" id="PF02798">
    <property type="entry name" value="GST_N"/>
    <property type="match status" value="1"/>
</dbReference>
<evidence type="ECO:0000259" key="3">
    <source>
        <dbReference type="PROSITE" id="PS50404"/>
    </source>
</evidence>
<dbReference type="InterPro" id="IPR004046">
    <property type="entry name" value="GST_C"/>
</dbReference>
<dbReference type="InterPro" id="IPR004045">
    <property type="entry name" value="Glutathione_S-Trfase_N"/>
</dbReference>
<dbReference type="PANTHER" id="PTHR43969">
    <property type="entry name" value="GLUTATHIONE S TRANSFERASE D10, ISOFORM A-RELATED"/>
    <property type="match status" value="1"/>
</dbReference>
<feature type="domain" description="GST N-terminal" evidence="3">
    <location>
        <begin position="2"/>
        <end position="83"/>
    </location>
</feature>
<comment type="caution">
    <text evidence="5">The sequence shown here is derived from an EMBL/GenBank/DDBJ whole genome shotgun (WGS) entry which is preliminary data.</text>
</comment>